<dbReference type="PANTHER" id="PTHR48081:SF33">
    <property type="entry name" value="KYNURENINE FORMAMIDASE"/>
    <property type="match status" value="1"/>
</dbReference>
<keyword evidence="4" id="KW-1185">Reference proteome</keyword>
<evidence type="ECO:0000256" key="1">
    <source>
        <dbReference type="ARBA" id="ARBA00022801"/>
    </source>
</evidence>
<dbReference type="OMA" id="GHLALWC"/>
<organism evidence="3 4">
    <name type="scientific">Vitrella brassicaformis (strain CCMP3155)</name>
    <dbReference type="NCBI Taxonomy" id="1169540"/>
    <lineage>
        <taxon>Eukaryota</taxon>
        <taxon>Sar</taxon>
        <taxon>Alveolata</taxon>
        <taxon>Colpodellida</taxon>
        <taxon>Vitrellaceae</taxon>
        <taxon>Vitrella</taxon>
    </lineage>
</organism>
<protein>
    <recommendedName>
        <fullName evidence="2">BD-FAE-like domain-containing protein</fullName>
    </recommendedName>
</protein>
<evidence type="ECO:0000313" key="3">
    <source>
        <dbReference type="EMBL" id="CEL99969.1"/>
    </source>
</evidence>
<dbReference type="Pfam" id="PF20434">
    <property type="entry name" value="BD-FAE"/>
    <property type="match status" value="1"/>
</dbReference>
<dbReference type="Gene3D" id="3.40.50.1820">
    <property type="entry name" value="alpha/beta hydrolase"/>
    <property type="match status" value="1"/>
</dbReference>
<feature type="domain" description="BD-FAE-like" evidence="2">
    <location>
        <begin position="24"/>
        <end position="250"/>
    </location>
</feature>
<dbReference type="VEuPathDB" id="CryptoDB:Vbra_4089"/>
<proteinExistence type="predicted"/>
<evidence type="ECO:0000259" key="2">
    <source>
        <dbReference type="Pfam" id="PF20434"/>
    </source>
</evidence>
<keyword evidence="1" id="KW-0378">Hydrolase</keyword>
<dbReference type="EMBL" id="CDMY01000293">
    <property type="protein sequence ID" value="CEL99969.1"/>
    <property type="molecule type" value="Genomic_DNA"/>
</dbReference>
<dbReference type="GO" id="GO:0016787">
    <property type="term" value="F:hydrolase activity"/>
    <property type="evidence" value="ECO:0007669"/>
    <property type="project" value="UniProtKB-KW"/>
</dbReference>
<dbReference type="AlphaFoldDB" id="A0A0G4ER62"/>
<dbReference type="PANTHER" id="PTHR48081">
    <property type="entry name" value="AB HYDROLASE SUPERFAMILY PROTEIN C4A8.06C"/>
    <property type="match status" value="1"/>
</dbReference>
<dbReference type="InterPro" id="IPR050300">
    <property type="entry name" value="GDXG_lipolytic_enzyme"/>
</dbReference>
<accession>A0A0G4ER62</accession>
<sequence length="298" mass="32872">MRVFFYGSAAEQFVRLHLPTSSEIHESNSTRSPHPVCAVIHGGYWKNQYDLDSYCIKSIAPALARRGYAAVEVEYRRRDHPGGGWPGTNVDVVLALRYLSDLADPASAALPLDLSRLVIMGHSAGGCLAMWAAEECHRMHATGAVDTDGALSLSEDEREGLEGWRAVVPRGVVAIAPVADLIEGYEQKLSDEGDAVERYMKMRPTDSSVAREAYTRASPAHQLPNRVPQALILGRRDTDVPLAHGESYYEKAKIAAHNDESSVRLYSIESADHFDLVDCYNKKCFETLIEAVEGFIHT</sequence>
<dbReference type="SUPFAM" id="SSF53474">
    <property type="entry name" value="alpha/beta-Hydrolases"/>
    <property type="match status" value="1"/>
</dbReference>
<dbReference type="PhylomeDB" id="A0A0G4ER62"/>
<dbReference type="InterPro" id="IPR049492">
    <property type="entry name" value="BD-FAE-like_dom"/>
</dbReference>
<dbReference type="InParanoid" id="A0A0G4ER62"/>
<name>A0A0G4ER62_VITBC</name>
<gene>
    <name evidence="3" type="ORF">Vbra_4089</name>
</gene>
<dbReference type="Proteomes" id="UP000041254">
    <property type="component" value="Unassembled WGS sequence"/>
</dbReference>
<dbReference type="OrthoDB" id="408631at2759"/>
<evidence type="ECO:0000313" key="4">
    <source>
        <dbReference type="Proteomes" id="UP000041254"/>
    </source>
</evidence>
<reference evidence="3 4" key="1">
    <citation type="submission" date="2014-11" db="EMBL/GenBank/DDBJ databases">
        <authorList>
            <person name="Zhu J."/>
            <person name="Qi W."/>
            <person name="Song R."/>
        </authorList>
    </citation>
    <scope>NUCLEOTIDE SEQUENCE [LARGE SCALE GENOMIC DNA]</scope>
</reference>
<dbReference type="InterPro" id="IPR029058">
    <property type="entry name" value="AB_hydrolase_fold"/>
</dbReference>